<evidence type="ECO:0000313" key="5">
    <source>
        <dbReference type="EMBL" id="QJA52322.1"/>
    </source>
</evidence>
<evidence type="ECO:0000313" key="6">
    <source>
        <dbReference type="EMBL" id="QJI04109.1"/>
    </source>
</evidence>
<dbReference type="GO" id="GO:0004518">
    <property type="term" value="F:nuclease activity"/>
    <property type="evidence" value="ECO:0007669"/>
    <property type="project" value="UniProtKB-KW"/>
</dbReference>
<name>A0A6H1ZXY7_9ZZZZ</name>
<dbReference type="GO" id="GO:0003676">
    <property type="term" value="F:nucleic acid binding"/>
    <property type="evidence" value="ECO:0007669"/>
    <property type="project" value="InterPro"/>
</dbReference>
<dbReference type="InterPro" id="IPR014883">
    <property type="entry name" value="VRR_NUC"/>
</dbReference>
<gene>
    <name evidence="5" type="ORF">TM448A02610_0013</name>
    <name evidence="6" type="ORF">TM448B06079_0005</name>
</gene>
<dbReference type="Gene3D" id="3.40.1350.10">
    <property type="match status" value="1"/>
</dbReference>
<dbReference type="GO" id="GO:0016788">
    <property type="term" value="F:hydrolase activity, acting on ester bonds"/>
    <property type="evidence" value="ECO:0007669"/>
    <property type="project" value="InterPro"/>
</dbReference>
<keyword evidence="2" id="KW-0540">Nuclease</keyword>
<comment type="cofactor">
    <cofactor evidence="1">
        <name>Mg(2+)</name>
        <dbReference type="ChEBI" id="CHEBI:18420"/>
    </cofactor>
</comment>
<dbReference type="InterPro" id="IPR011335">
    <property type="entry name" value="Restrct_endonuc-II-like"/>
</dbReference>
<dbReference type="EMBL" id="MT145149">
    <property type="protein sequence ID" value="QJI04109.1"/>
    <property type="molecule type" value="Genomic_DNA"/>
</dbReference>
<reference evidence="5" key="1">
    <citation type="submission" date="2020-03" db="EMBL/GenBank/DDBJ databases">
        <title>The deep terrestrial virosphere.</title>
        <authorList>
            <person name="Holmfeldt K."/>
            <person name="Nilsson E."/>
            <person name="Simone D."/>
            <person name="Lopez-Fernandez M."/>
            <person name="Wu X."/>
            <person name="de Brujin I."/>
            <person name="Lundin D."/>
            <person name="Andersson A."/>
            <person name="Bertilsson S."/>
            <person name="Dopson M."/>
        </authorList>
    </citation>
    <scope>NUCLEOTIDE SEQUENCE</scope>
    <source>
        <strain evidence="5">TM448A02610</strain>
        <strain evidence="6">TM448B06079</strain>
    </source>
</reference>
<evidence type="ECO:0000256" key="3">
    <source>
        <dbReference type="ARBA" id="ARBA00022801"/>
    </source>
</evidence>
<evidence type="ECO:0000259" key="4">
    <source>
        <dbReference type="SMART" id="SM00990"/>
    </source>
</evidence>
<dbReference type="EMBL" id="MT144330">
    <property type="protein sequence ID" value="QJA52322.1"/>
    <property type="molecule type" value="Genomic_DNA"/>
</dbReference>
<feature type="domain" description="VRR-NUC" evidence="4">
    <location>
        <begin position="11"/>
        <end position="92"/>
    </location>
</feature>
<evidence type="ECO:0000256" key="1">
    <source>
        <dbReference type="ARBA" id="ARBA00001946"/>
    </source>
</evidence>
<dbReference type="SMART" id="SM00990">
    <property type="entry name" value="VRR_NUC"/>
    <property type="match status" value="1"/>
</dbReference>
<dbReference type="InterPro" id="IPR011856">
    <property type="entry name" value="tRNA_endonuc-like_dom_sf"/>
</dbReference>
<evidence type="ECO:0000256" key="2">
    <source>
        <dbReference type="ARBA" id="ARBA00022722"/>
    </source>
</evidence>
<dbReference type="Pfam" id="PF08774">
    <property type="entry name" value="VRR_NUC"/>
    <property type="match status" value="1"/>
</dbReference>
<protein>
    <submittedName>
        <fullName evidence="5">Putative VRR-NUC domain-containing protein</fullName>
    </submittedName>
</protein>
<accession>A0A6H1ZXY7</accession>
<keyword evidence="3" id="KW-0378">Hydrolase</keyword>
<dbReference type="AlphaFoldDB" id="A0A6H1ZXY7"/>
<dbReference type="SUPFAM" id="SSF52980">
    <property type="entry name" value="Restriction endonuclease-like"/>
    <property type="match status" value="1"/>
</dbReference>
<organism evidence="5">
    <name type="scientific">viral metagenome</name>
    <dbReference type="NCBI Taxonomy" id="1070528"/>
    <lineage>
        <taxon>unclassified sequences</taxon>
        <taxon>metagenomes</taxon>
        <taxon>organismal metagenomes</taxon>
    </lineage>
</organism>
<proteinExistence type="predicted"/>
<sequence>MKRKYRLKIKITENDIKCAVKQLLSIKGYFHFPILQGLGAKRGIPDIIAIKNNRVLFLEIKRPGGKLSEYQKQFQLDINGQGGEYYVVRCLEDLIKIIL</sequence>